<dbReference type="KEGG" id="mhev:MHEL_29440"/>
<keyword evidence="4" id="KW-1185">Reference proteome</keyword>
<keyword evidence="1" id="KW-1133">Transmembrane helix</keyword>
<name>A0A7I7T867_9MYCO</name>
<evidence type="ECO:0000313" key="4">
    <source>
        <dbReference type="Proteomes" id="UP000467148"/>
    </source>
</evidence>
<evidence type="ECO:0000256" key="1">
    <source>
        <dbReference type="SAM" id="Phobius"/>
    </source>
</evidence>
<evidence type="ECO:0000259" key="2">
    <source>
        <dbReference type="Pfam" id="PF14340"/>
    </source>
</evidence>
<feature type="domain" description="DUF4395" evidence="2">
    <location>
        <begin position="13"/>
        <end position="148"/>
    </location>
</feature>
<feature type="transmembrane region" description="Helical" evidence="1">
    <location>
        <begin position="93"/>
        <end position="113"/>
    </location>
</feature>
<feature type="transmembrane region" description="Helical" evidence="1">
    <location>
        <begin position="20"/>
        <end position="35"/>
    </location>
</feature>
<reference evidence="3 4" key="1">
    <citation type="journal article" date="2019" name="Emerg. Microbes Infect.">
        <title>Comprehensive subspecies identification of 175 nontuberculous mycobacteria species based on 7547 genomic profiles.</title>
        <authorList>
            <person name="Matsumoto Y."/>
            <person name="Kinjo T."/>
            <person name="Motooka D."/>
            <person name="Nabeya D."/>
            <person name="Jung N."/>
            <person name="Uechi K."/>
            <person name="Horii T."/>
            <person name="Iida T."/>
            <person name="Fujita J."/>
            <person name="Nakamura S."/>
        </authorList>
    </citation>
    <scope>NUCLEOTIDE SEQUENCE [LARGE SCALE GENOMIC DNA]</scope>
    <source>
        <strain evidence="3 4">JCM 30396</strain>
    </source>
</reference>
<gene>
    <name evidence="3" type="ORF">MHEL_29440</name>
</gene>
<evidence type="ECO:0000313" key="3">
    <source>
        <dbReference type="EMBL" id="BBY64701.1"/>
    </source>
</evidence>
<accession>A0A7I7T867</accession>
<protein>
    <recommendedName>
        <fullName evidence="2">DUF4395 domain-containing protein</fullName>
    </recommendedName>
</protein>
<feature type="transmembrane region" description="Helical" evidence="1">
    <location>
        <begin position="119"/>
        <end position="140"/>
    </location>
</feature>
<dbReference type="AlphaFoldDB" id="A0A7I7T867"/>
<keyword evidence="1" id="KW-0472">Membrane</keyword>
<sequence>MSTRNNTTDPAQVDVRGPRFAAWVTTAVLIAVLAVSGFSQIAAAVLLALQAVVFAIGALRGPRQHPYGLIFAKLVAPRLSPVSEREPVPPLKFAQLVGLVFAVVGVAGFAFGVPLLGVIATAFALFAAFLNAAFGICLGCQLYPLVARLRPVAANP</sequence>
<proteinExistence type="predicted"/>
<keyword evidence="1" id="KW-0812">Transmembrane</keyword>
<dbReference type="Pfam" id="PF14340">
    <property type="entry name" value="DUF4395"/>
    <property type="match status" value="1"/>
</dbReference>
<dbReference type="InterPro" id="IPR025508">
    <property type="entry name" value="DUF4395"/>
</dbReference>
<dbReference type="EMBL" id="AP022596">
    <property type="protein sequence ID" value="BBY64701.1"/>
    <property type="molecule type" value="Genomic_DNA"/>
</dbReference>
<dbReference type="RefSeq" id="WP_163748624.1">
    <property type="nucleotide sequence ID" value="NZ_AP022596.1"/>
</dbReference>
<dbReference type="Proteomes" id="UP000467148">
    <property type="component" value="Chromosome"/>
</dbReference>
<organism evidence="3 4">
    <name type="scientific">Mycolicibacterium helvum</name>
    <dbReference type="NCBI Taxonomy" id="1534349"/>
    <lineage>
        <taxon>Bacteria</taxon>
        <taxon>Bacillati</taxon>
        <taxon>Actinomycetota</taxon>
        <taxon>Actinomycetes</taxon>
        <taxon>Mycobacteriales</taxon>
        <taxon>Mycobacteriaceae</taxon>
        <taxon>Mycolicibacterium</taxon>
    </lineage>
</organism>